<evidence type="ECO:0000313" key="3">
    <source>
        <dbReference type="Proteomes" id="UP000315689"/>
    </source>
</evidence>
<organism evidence="2 3">
    <name type="scientific">Candidatus Berkelbacteria bacterium Licking1014_7</name>
    <dbReference type="NCBI Taxonomy" id="2017147"/>
    <lineage>
        <taxon>Bacteria</taxon>
        <taxon>Candidatus Berkelbacteria</taxon>
    </lineage>
</organism>
<keyword evidence="1" id="KW-0812">Transmembrane</keyword>
<dbReference type="EMBL" id="VMGK01000014">
    <property type="protein sequence ID" value="TSC92773.1"/>
    <property type="molecule type" value="Genomic_DNA"/>
</dbReference>
<comment type="caution">
    <text evidence="2">The sequence shown here is derived from an EMBL/GenBank/DDBJ whole genome shotgun (WGS) entry which is preliminary data.</text>
</comment>
<name>A0A554LIR6_9BACT</name>
<gene>
    <name evidence="2" type="ORF">CEN89_475</name>
</gene>
<evidence type="ECO:0000256" key="1">
    <source>
        <dbReference type="SAM" id="Phobius"/>
    </source>
</evidence>
<feature type="transmembrane region" description="Helical" evidence="1">
    <location>
        <begin position="117"/>
        <end position="139"/>
    </location>
</feature>
<reference evidence="2 3" key="1">
    <citation type="submission" date="2017-07" db="EMBL/GenBank/DDBJ databases">
        <title>Mechanisms for carbon and nitrogen cycling indicate functional differentiation within the Candidate Phyla Radiation.</title>
        <authorList>
            <person name="Danczak R.E."/>
            <person name="Johnston M.D."/>
            <person name="Kenah C."/>
            <person name="Slattery M."/>
            <person name="Wrighton K.C."/>
            <person name="Wilkins M.J."/>
        </authorList>
    </citation>
    <scope>NUCLEOTIDE SEQUENCE [LARGE SCALE GENOMIC DNA]</scope>
    <source>
        <strain evidence="2">Licking1014_7</strain>
    </source>
</reference>
<feature type="transmembrane region" description="Helical" evidence="1">
    <location>
        <begin position="37"/>
        <end position="54"/>
    </location>
</feature>
<feature type="transmembrane region" description="Helical" evidence="1">
    <location>
        <begin position="171"/>
        <end position="190"/>
    </location>
</feature>
<evidence type="ECO:0000313" key="2">
    <source>
        <dbReference type="EMBL" id="TSC92773.1"/>
    </source>
</evidence>
<feature type="transmembrane region" description="Helical" evidence="1">
    <location>
        <begin position="61"/>
        <end position="78"/>
    </location>
</feature>
<feature type="transmembrane region" description="Helical" evidence="1">
    <location>
        <begin position="145"/>
        <end position="162"/>
    </location>
</feature>
<keyword evidence="1" id="KW-0472">Membrane</keyword>
<keyword evidence="1" id="KW-1133">Transmembrane helix</keyword>
<accession>A0A554LIR6</accession>
<dbReference type="AlphaFoldDB" id="A0A554LIR6"/>
<proteinExistence type="predicted"/>
<feature type="transmembrane region" description="Helical" evidence="1">
    <location>
        <begin position="14"/>
        <end position="31"/>
    </location>
</feature>
<feature type="transmembrane region" description="Helical" evidence="1">
    <location>
        <begin position="84"/>
        <end position="105"/>
    </location>
</feature>
<protein>
    <submittedName>
        <fullName evidence="2">Uncharacterized protein</fullName>
    </submittedName>
</protein>
<sequence length="195" mass="23391">MLKQKTTTNKIKKYLQFLLLVFFVANFALFIQIETFILLKVVLTFLSIWFLALFFKNDWDFLIILENFLLATILFYFLDTGLLSHVWAYLIFVVLSLFYFFAIHWNKSEIDDYKKHIIYIGLLSLLMTEAFAFLKFLPIDSKNRAIILVLIFWYFDQIYFYYRAKTINKMIVFNLTAIFLIIFVIIISTLELLGR</sequence>
<dbReference type="Proteomes" id="UP000315689">
    <property type="component" value="Unassembled WGS sequence"/>
</dbReference>